<sequence>MPYFAPCLITVQQIPETQFNLFLGMSVQPSIGTHVDI</sequence>
<reference evidence="1" key="1">
    <citation type="submission" date="2018-02" db="EMBL/GenBank/DDBJ databases">
        <title>Rhizophora mucronata_Transcriptome.</title>
        <authorList>
            <person name="Meera S.P."/>
            <person name="Sreeshan A."/>
            <person name="Augustine A."/>
        </authorList>
    </citation>
    <scope>NUCLEOTIDE SEQUENCE</scope>
    <source>
        <tissue evidence="1">Leaf</tissue>
    </source>
</reference>
<proteinExistence type="predicted"/>
<accession>A0A2P2QER0</accession>
<protein>
    <submittedName>
        <fullName evidence="1">Uncharacterized protein</fullName>
    </submittedName>
</protein>
<dbReference type="EMBL" id="GGEC01084941">
    <property type="protein sequence ID" value="MBX65425.1"/>
    <property type="molecule type" value="Transcribed_RNA"/>
</dbReference>
<evidence type="ECO:0000313" key="1">
    <source>
        <dbReference type="EMBL" id="MBX65425.1"/>
    </source>
</evidence>
<organism evidence="1">
    <name type="scientific">Rhizophora mucronata</name>
    <name type="common">Asiatic mangrove</name>
    <dbReference type="NCBI Taxonomy" id="61149"/>
    <lineage>
        <taxon>Eukaryota</taxon>
        <taxon>Viridiplantae</taxon>
        <taxon>Streptophyta</taxon>
        <taxon>Embryophyta</taxon>
        <taxon>Tracheophyta</taxon>
        <taxon>Spermatophyta</taxon>
        <taxon>Magnoliopsida</taxon>
        <taxon>eudicotyledons</taxon>
        <taxon>Gunneridae</taxon>
        <taxon>Pentapetalae</taxon>
        <taxon>rosids</taxon>
        <taxon>fabids</taxon>
        <taxon>Malpighiales</taxon>
        <taxon>Rhizophoraceae</taxon>
        <taxon>Rhizophora</taxon>
    </lineage>
</organism>
<name>A0A2P2QER0_RHIMU</name>
<dbReference type="AlphaFoldDB" id="A0A2P2QER0"/>